<evidence type="ECO:0000313" key="12">
    <source>
        <dbReference type="Proteomes" id="UP000000343"/>
    </source>
</evidence>
<feature type="domain" description="HYDIN/VesB/CFA65-like Ig-like" evidence="10">
    <location>
        <begin position="168"/>
        <end position="248"/>
    </location>
</feature>
<dbReference type="CDD" id="cd10320">
    <property type="entry name" value="RGL4_N"/>
    <property type="match status" value="1"/>
</dbReference>
<feature type="domain" description="Rhamnogalacturonan lyase" evidence="8">
    <location>
        <begin position="682"/>
        <end position="890"/>
    </location>
</feature>
<keyword evidence="7" id="KW-0966">Cell projection</keyword>
<evidence type="ECO:0000256" key="6">
    <source>
        <dbReference type="ARBA" id="ARBA00023180"/>
    </source>
</evidence>
<dbReference type="Proteomes" id="UP000000343">
    <property type="component" value="Plasmid pACIX901"/>
</dbReference>
<keyword evidence="3" id="KW-0963">Cytoplasm</keyword>
<dbReference type="InterPro" id="IPR014718">
    <property type="entry name" value="GH-type_carb-bd"/>
</dbReference>
<evidence type="ECO:0000256" key="1">
    <source>
        <dbReference type="ARBA" id="ARBA00004138"/>
    </source>
</evidence>
<dbReference type="Gene3D" id="2.60.40.1120">
    <property type="entry name" value="Carboxypeptidase-like, regulatory domain"/>
    <property type="match status" value="1"/>
</dbReference>
<evidence type="ECO:0000256" key="4">
    <source>
        <dbReference type="ARBA" id="ARBA00022729"/>
    </source>
</evidence>
<dbReference type="PANTHER" id="PTHR32018">
    <property type="entry name" value="RHAMNOGALACTURONATE LYASE FAMILY PROTEIN"/>
    <property type="match status" value="1"/>
</dbReference>
<dbReference type="PROSITE" id="PS51257">
    <property type="entry name" value="PROKAR_LIPOPROTEIN"/>
    <property type="match status" value="1"/>
</dbReference>
<feature type="domain" description="Rhamnogalacturonan lyase" evidence="9">
    <location>
        <begin position="594"/>
        <end position="666"/>
    </location>
</feature>
<name>E8X5X2_GRATM</name>
<feature type="domain" description="HYDIN/VesB/CFA65-like Ig-like" evidence="10">
    <location>
        <begin position="57"/>
        <end position="140"/>
    </location>
</feature>
<keyword evidence="4" id="KW-0732">Signal</keyword>
<keyword evidence="11" id="KW-0614">Plasmid</keyword>
<dbReference type="GO" id="GO:0005737">
    <property type="term" value="C:cytoplasm"/>
    <property type="evidence" value="ECO:0007669"/>
    <property type="project" value="UniProtKB-SubCell"/>
</dbReference>
<accession>E8X5X2</accession>
<evidence type="ECO:0000259" key="8">
    <source>
        <dbReference type="Pfam" id="PF14683"/>
    </source>
</evidence>
<dbReference type="GO" id="GO:0005975">
    <property type="term" value="P:carbohydrate metabolic process"/>
    <property type="evidence" value="ECO:0007669"/>
    <property type="project" value="InterPro"/>
</dbReference>
<dbReference type="Gene3D" id="2.60.40.10">
    <property type="entry name" value="Immunoglobulins"/>
    <property type="match status" value="2"/>
</dbReference>
<evidence type="ECO:0000259" key="10">
    <source>
        <dbReference type="Pfam" id="PF22544"/>
    </source>
</evidence>
<dbReference type="Gene3D" id="2.70.98.10">
    <property type="match status" value="1"/>
</dbReference>
<evidence type="ECO:0000256" key="3">
    <source>
        <dbReference type="ARBA" id="ARBA00022490"/>
    </source>
</evidence>
<dbReference type="CDD" id="cd10316">
    <property type="entry name" value="RGL4_M"/>
    <property type="match status" value="1"/>
</dbReference>
<organism evidence="12">
    <name type="scientific">Granulicella tundricola (strain ATCC BAA-1859 / DSM 23138 / MP5ACTX9)</name>
    <dbReference type="NCBI Taxonomy" id="1198114"/>
    <lineage>
        <taxon>Bacteria</taxon>
        <taxon>Pseudomonadati</taxon>
        <taxon>Acidobacteriota</taxon>
        <taxon>Terriglobia</taxon>
        <taxon>Terriglobales</taxon>
        <taxon>Acidobacteriaceae</taxon>
        <taxon>Granulicella</taxon>
    </lineage>
</organism>
<dbReference type="InterPro" id="IPR051850">
    <property type="entry name" value="Polysacch_Lyase_4"/>
</dbReference>
<proteinExistence type="predicted"/>
<dbReference type="GO" id="GO:0003824">
    <property type="term" value="F:catalytic activity"/>
    <property type="evidence" value="ECO:0007669"/>
    <property type="project" value="InterPro"/>
</dbReference>
<evidence type="ECO:0008006" key="13">
    <source>
        <dbReference type="Google" id="ProtNLM"/>
    </source>
</evidence>
<dbReference type="Pfam" id="PF14683">
    <property type="entry name" value="CBM-like"/>
    <property type="match status" value="1"/>
</dbReference>
<evidence type="ECO:0000313" key="11">
    <source>
        <dbReference type="EMBL" id="ADW70856.1"/>
    </source>
</evidence>
<protein>
    <recommendedName>
        <fullName evidence="13">Abnormal spindle-like microcephaly-associated protein ASH domain-containing protein</fullName>
    </recommendedName>
</protein>
<dbReference type="SUPFAM" id="SSF49452">
    <property type="entry name" value="Starch-binding domain-like"/>
    <property type="match status" value="1"/>
</dbReference>
<dbReference type="PANTHER" id="PTHR32018:SF9">
    <property type="entry name" value="RHAMNOGALACTURONATE LYASE B"/>
    <property type="match status" value="1"/>
</dbReference>
<dbReference type="InterPro" id="IPR029413">
    <property type="entry name" value="RG-lyase_II"/>
</dbReference>
<dbReference type="AlphaFoldDB" id="E8X5X2"/>
<keyword evidence="12" id="KW-1185">Reference proteome</keyword>
<geneLocation type="plasmid" evidence="11 12">
    <name>pACIX901</name>
</geneLocation>
<dbReference type="SUPFAM" id="SSF74650">
    <property type="entry name" value="Galactose mutarotase-like"/>
    <property type="match status" value="1"/>
</dbReference>
<dbReference type="GO" id="GO:0030246">
    <property type="term" value="F:carbohydrate binding"/>
    <property type="evidence" value="ECO:0007669"/>
    <property type="project" value="InterPro"/>
</dbReference>
<evidence type="ECO:0000259" key="9">
    <source>
        <dbReference type="Pfam" id="PF14686"/>
    </source>
</evidence>
<keyword evidence="5" id="KW-0969">Cilium</keyword>
<evidence type="ECO:0000256" key="5">
    <source>
        <dbReference type="ARBA" id="ARBA00023069"/>
    </source>
</evidence>
<comment type="subcellular location">
    <subcellularLocation>
        <location evidence="1">Cell projection</location>
        <location evidence="1">Cilium</location>
    </subcellularLocation>
    <subcellularLocation>
        <location evidence="2">Cytoplasm</location>
    </subcellularLocation>
</comment>
<reference evidence="12" key="1">
    <citation type="submission" date="2011-01" db="EMBL/GenBank/DDBJ databases">
        <title>Complete sequence of plasmid1 of Acidobacterium sp. MP5ACTX9.</title>
        <authorList>
            <consortium name="US DOE Joint Genome Institute"/>
            <person name="Lucas S."/>
            <person name="Copeland A."/>
            <person name="Lapidus A."/>
            <person name="Cheng J.-F."/>
            <person name="Goodwin L."/>
            <person name="Pitluck S."/>
            <person name="Teshima H."/>
            <person name="Detter J.C."/>
            <person name="Han C."/>
            <person name="Tapia R."/>
            <person name="Land M."/>
            <person name="Hauser L."/>
            <person name="Kyrpides N."/>
            <person name="Ivanova N."/>
            <person name="Ovchinnikova G."/>
            <person name="Pagani I."/>
            <person name="Rawat S.R."/>
            <person name="Mannisto M."/>
            <person name="Haggblom M.M."/>
            <person name="Woyke T."/>
        </authorList>
    </citation>
    <scope>NUCLEOTIDE SEQUENCE [LARGE SCALE GENOMIC DNA]</scope>
    <source>
        <strain evidence="12">MP5ACTX9</strain>
        <plasmid evidence="12">Plasmid pACIX901</plasmid>
    </source>
</reference>
<sequence>MTASSRSPLSIATRACRKAGLTATIALILATIGCGNNSSRQQALLGPALTLNALTTTSASQTVSLTNIGSVALHVTGVSITGTSAAAFAETDSCKGTLAVGAVCPIAVTFTSTAAGSFTASLNVADDTPYGGQQSVSITGTATVPIPVVALSSTSQAFPLLTAGTISAAQTTTVTNTGTAPLTISSISIGGSGANLFADSTTCAATLAVSASCNIAVTFAPRVAGTYAGTVTLSDNAATPTQSYTLAGTATPAALSIDTTNGADWKVANGALNLDFNPKNGHVFGIFLAGHTDNLVDTTNSNEGIYMDNAGFGAPTPTAAYTQAAGYIDFYVTFPSNATNAYTYTEHFVVTPNDPGIHLYFVANHSATDIAGSIGQVQWVYRSNLTQFPNTYSVNADLSNPGPVVVPLPAASEDFSTDPGRAVQDATVDLHGLPIPTGYTRNFYTKYDYSSYNYLHQAHGTYGSTYGTWAYFPSNESLVGGPTKQNLIYTGNLLILEAYSNHYDNSLSLATPSGTASSRLFGPFYVHFNTFGQAYNATGNILATPDDMYKDTLQAGASFKTFYDSEAQLVAAGYIPSTARGTVSVQVNGVTSTNAKTSWAVLSDPKTNFEYSSHGSQYWADISTSGAATFTGVIPGTYRLSTYVLGQWGESRQENVVVTANQTTTVPTSTFVPENFGTTTPVFTIGTADRSSHEFLHGHDAANHDDREFWGSWNYWADFQANQGAVIYNATAGPAGAATNDLTKWNYTHWGTFYPGLFGGVYSAADDTTDGYKYVVPSYVAAPATMRTPNWQVHFATPATQTGTTAATYVVLSAAIACAEGSYVITLNGQQLIWHETNASDCMVRSGLSAYTQWIAFQWDASVLNPAGQDNLLTLNVSQVDGISDDALRLELTKTSADPAVRNWFDYEYIYKTIDTKPNDAVANP</sequence>
<dbReference type="InterPro" id="IPR029411">
    <property type="entry name" value="RG-lyase_III"/>
</dbReference>
<dbReference type="KEGG" id="acm:AciX9_4073"/>
<dbReference type="NCBIfam" id="NF012200">
    <property type="entry name" value="choice_anch_D"/>
    <property type="match status" value="2"/>
</dbReference>
<dbReference type="InterPro" id="IPR013783">
    <property type="entry name" value="Ig-like_fold"/>
</dbReference>
<dbReference type="InterPro" id="IPR053879">
    <property type="entry name" value="HYDIN_VesB_CFA65-like_Ig"/>
</dbReference>
<dbReference type="InterPro" id="IPR011013">
    <property type="entry name" value="Gal_mutarotase_sf_dom"/>
</dbReference>
<dbReference type="HOGENOM" id="CLU_315625_0_0_0"/>
<evidence type="ECO:0000256" key="7">
    <source>
        <dbReference type="ARBA" id="ARBA00023273"/>
    </source>
</evidence>
<evidence type="ECO:0000256" key="2">
    <source>
        <dbReference type="ARBA" id="ARBA00004496"/>
    </source>
</evidence>
<keyword evidence="6" id="KW-0325">Glycoprotein</keyword>
<gene>
    <name evidence="11" type="ordered locus">AciX9_4073</name>
</gene>
<dbReference type="EMBL" id="CP002481">
    <property type="protein sequence ID" value="ADW70856.1"/>
    <property type="molecule type" value="Genomic_DNA"/>
</dbReference>
<dbReference type="Pfam" id="PF22544">
    <property type="entry name" value="HYDIN_VesB_CFA65-like_Ig"/>
    <property type="match status" value="2"/>
</dbReference>
<dbReference type="RefSeq" id="WP_013572768.1">
    <property type="nucleotide sequence ID" value="NC_015057.1"/>
</dbReference>
<dbReference type="Pfam" id="PF14686">
    <property type="entry name" value="fn3_3"/>
    <property type="match status" value="1"/>
</dbReference>
<dbReference type="InterPro" id="IPR013784">
    <property type="entry name" value="Carb-bd-like_fold"/>
</dbReference>